<organism evidence="1 2">
    <name type="scientific">Streptosporangium becharense</name>
    <dbReference type="NCBI Taxonomy" id="1816182"/>
    <lineage>
        <taxon>Bacteria</taxon>
        <taxon>Bacillati</taxon>
        <taxon>Actinomycetota</taxon>
        <taxon>Actinomycetes</taxon>
        <taxon>Streptosporangiales</taxon>
        <taxon>Streptosporangiaceae</taxon>
        <taxon>Streptosporangium</taxon>
    </lineage>
</organism>
<evidence type="ECO:0000313" key="2">
    <source>
        <dbReference type="Proteomes" id="UP000540685"/>
    </source>
</evidence>
<proteinExistence type="predicted"/>
<reference evidence="1 2" key="1">
    <citation type="submission" date="2020-08" db="EMBL/GenBank/DDBJ databases">
        <title>Sequencing the genomes of 1000 actinobacteria strains.</title>
        <authorList>
            <person name="Klenk H.-P."/>
        </authorList>
    </citation>
    <scope>NUCLEOTIDE SEQUENCE [LARGE SCALE GENOMIC DNA]</scope>
    <source>
        <strain evidence="1 2">DSM 46887</strain>
    </source>
</reference>
<dbReference type="Proteomes" id="UP000540685">
    <property type="component" value="Unassembled WGS sequence"/>
</dbReference>
<accession>A0A7W9IHJ2</accession>
<evidence type="ECO:0000313" key="1">
    <source>
        <dbReference type="EMBL" id="MBB5820711.1"/>
    </source>
</evidence>
<protein>
    <submittedName>
        <fullName evidence="1">Uncharacterized protein</fullName>
    </submittedName>
</protein>
<dbReference type="EMBL" id="JACHMP010000001">
    <property type="protein sequence ID" value="MBB5820711.1"/>
    <property type="molecule type" value="Genomic_DNA"/>
</dbReference>
<keyword evidence="2" id="KW-1185">Reference proteome</keyword>
<comment type="caution">
    <text evidence="1">The sequence shown here is derived from an EMBL/GenBank/DDBJ whole genome shotgun (WGS) entry which is preliminary data.</text>
</comment>
<sequence>MTAAINCTGGTVTATTTCPNGTVIAAISRTGGTVKEPAYDGQPAPG</sequence>
<gene>
    <name evidence="1" type="ORF">F4562_003773</name>
</gene>
<dbReference type="AlphaFoldDB" id="A0A7W9IHJ2"/>
<name>A0A7W9IHJ2_9ACTN</name>